<dbReference type="PROSITE" id="PS50043">
    <property type="entry name" value="HTH_LUXR_2"/>
    <property type="match status" value="1"/>
</dbReference>
<dbReference type="Pfam" id="PF00072">
    <property type="entry name" value="Response_reg"/>
    <property type="match status" value="1"/>
</dbReference>
<dbReference type="InterPro" id="IPR001789">
    <property type="entry name" value="Sig_transdc_resp-reg_receiver"/>
</dbReference>
<feature type="modified residue" description="4-aspartylphosphate" evidence="3">
    <location>
        <position position="55"/>
    </location>
</feature>
<evidence type="ECO:0000256" key="3">
    <source>
        <dbReference type="PROSITE-ProRule" id="PRU00169"/>
    </source>
</evidence>
<gene>
    <name evidence="6" type="ORF">FKR81_03245</name>
</gene>
<organism evidence="6 7">
    <name type="scientific">Lentzea tibetensis</name>
    <dbReference type="NCBI Taxonomy" id="2591470"/>
    <lineage>
        <taxon>Bacteria</taxon>
        <taxon>Bacillati</taxon>
        <taxon>Actinomycetota</taxon>
        <taxon>Actinomycetes</taxon>
        <taxon>Pseudonocardiales</taxon>
        <taxon>Pseudonocardiaceae</taxon>
        <taxon>Lentzea</taxon>
    </lineage>
</organism>
<dbReference type="InterPro" id="IPR058245">
    <property type="entry name" value="NreC/VraR/RcsB-like_REC"/>
</dbReference>
<dbReference type="InterPro" id="IPR011006">
    <property type="entry name" value="CheY-like_superfamily"/>
</dbReference>
<feature type="domain" description="Response regulatory" evidence="5">
    <location>
        <begin position="4"/>
        <end position="120"/>
    </location>
</feature>
<protein>
    <submittedName>
        <fullName evidence="6">Response regulator transcription factor</fullName>
    </submittedName>
</protein>
<dbReference type="GO" id="GO:0000160">
    <property type="term" value="P:phosphorelay signal transduction system"/>
    <property type="evidence" value="ECO:0007669"/>
    <property type="project" value="InterPro"/>
</dbReference>
<evidence type="ECO:0000259" key="5">
    <source>
        <dbReference type="PROSITE" id="PS50110"/>
    </source>
</evidence>
<dbReference type="InterPro" id="IPR000792">
    <property type="entry name" value="Tscrpt_reg_LuxR_C"/>
</dbReference>
<dbReference type="InterPro" id="IPR039420">
    <property type="entry name" value="WalR-like"/>
</dbReference>
<reference evidence="6 7" key="1">
    <citation type="submission" date="2019-07" db="EMBL/GenBank/DDBJ databases">
        <title>Lentzea xizangensis sp. nov., isolated from Qinghai-Tibetan Plateau Soils.</title>
        <authorList>
            <person name="Huang J."/>
        </authorList>
    </citation>
    <scope>NUCLEOTIDE SEQUENCE [LARGE SCALE GENOMIC DNA]</scope>
    <source>
        <strain evidence="6 7">FXJ1.1311</strain>
    </source>
</reference>
<dbReference type="AlphaFoldDB" id="A0A563F1C8"/>
<sequence length="214" mass="22986">MKVRIVLADDHTLFREGLRELLSTDPDFEVVGEGASGDEAIALVDHHHPDVLLLDVEMPGPGAKAVIQSLRAGHPDINVIVLTMHEGAGMVRDLLQSGAAAYLVKNIARDQLVAAVRSVSRNRENVVLSIPRETMDALEPPEAQENPLSARELDVLRLVAKAMSNAQIAAALFISEGTVKRHLTNIYGKLDAVSRVDAIKKAAAANLISGLESQ</sequence>
<evidence type="ECO:0000256" key="2">
    <source>
        <dbReference type="ARBA" id="ARBA00023125"/>
    </source>
</evidence>
<evidence type="ECO:0000259" key="4">
    <source>
        <dbReference type="PROSITE" id="PS50043"/>
    </source>
</evidence>
<dbReference type="SMART" id="SM00448">
    <property type="entry name" value="REC"/>
    <property type="match status" value="1"/>
</dbReference>
<dbReference type="SUPFAM" id="SSF52172">
    <property type="entry name" value="CheY-like"/>
    <property type="match status" value="1"/>
</dbReference>
<feature type="domain" description="HTH luxR-type" evidence="4">
    <location>
        <begin position="141"/>
        <end position="206"/>
    </location>
</feature>
<name>A0A563F1C8_9PSEU</name>
<dbReference type="InterPro" id="IPR016032">
    <property type="entry name" value="Sig_transdc_resp-reg_C-effctor"/>
</dbReference>
<evidence type="ECO:0000313" key="6">
    <source>
        <dbReference type="EMBL" id="TWP53785.1"/>
    </source>
</evidence>
<proteinExistence type="predicted"/>
<dbReference type="EMBL" id="VOBR01000002">
    <property type="protein sequence ID" value="TWP53785.1"/>
    <property type="molecule type" value="Genomic_DNA"/>
</dbReference>
<dbReference type="CDD" id="cd06170">
    <property type="entry name" value="LuxR_C_like"/>
    <property type="match status" value="1"/>
</dbReference>
<dbReference type="Pfam" id="PF00196">
    <property type="entry name" value="GerE"/>
    <property type="match status" value="1"/>
</dbReference>
<dbReference type="CDD" id="cd17535">
    <property type="entry name" value="REC_NarL-like"/>
    <property type="match status" value="1"/>
</dbReference>
<dbReference type="Gene3D" id="3.40.50.2300">
    <property type="match status" value="1"/>
</dbReference>
<dbReference type="PANTHER" id="PTHR43214">
    <property type="entry name" value="TWO-COMPONENT RESPONSE REGULATOR"/>
    <property type="match status" value="1"/>
</dbReference>
<evidence type="ECO:0000313" key="7">
    <source>
        <dbReference type="Proteomes" id="UP000316639"/>
    </source>
</evidence>
<dbReference type="OrthoDB" id="9808843at2"/>
<dbReference type="PRINTS" id="PR00038">
    <property type="entry name" value="HTHLUXR"/>
</dbReference>
<keyword evidence="2" id="KW-0238">DNA-binding</keyword>
<dbReference type="RefSeq" id="WP_146349381.1">
    <property type="nucleotide sequence ID" value="NZ_VOBR01000002.1"/>
</dbReference>
<dbReference type="Proteomes" id="UP000316639">
    <property type="component" value="Unassembled WGS sequence"/>
</dbReference>
<dbReference type="GO" id="GO:0003677">
    <property type="term" value="F:DNA binding"/>
    <property type="evidence" value="ECO:0007669"/>
    <property type="project" value="UniProtKB-KW"/>
</dbReference>
<dbReference type="SMART" id="SM00421">
    <property type="entry name" value="HTH_LUXR"/>
    <property type="match status" value="1"/>
</dbReference>
<keyword evidence="1 3" id="KW-0597">Phosphoprotein</keyword>
<comment type="caution">
    <text evidence="6">The sequence shown here is derived from an EMBL/GenBank/DDBJ whole genome shotgun (WGS) entry which is preliminary data.</text>
</comment>
<dbReference type="PROSITE" id="PS50110">
    <property type="entry name" value="RESPONSE_REGULATORY"/>
    <property type="match status" value="1"/>
</dbReference>
<dbReference type="GO" id="GO:0006355">
    <property type="term" value="P:regulation of DNA-templated transcription"/>
    <property type="evidence" value="ECO:0007669"/>
    <property type="project" value="InterPro"/>
</dbReference>
<dbReference type="SUPFAM" id="SSF46894">
    <property type="entry name" value="C-terminal effector domain of the bipartite response regulators"/>
    <property type="match status" value="1"/>
</dbReference>
<evidence type="ECO:0000256" key="1">
    <source>
        <dbReference type="ARBA" id="ARBA00022553"/>
    </source>
</evidence>
<keyword evidence="7" id="KW-1185">Reference proteome</keyword>
<accession>A0A563F1C8</accession>